<protein>
    <submittedName>
        <fullName evidence="2">FAD/NAD(P)-binding protein</fullName>
    </submittedName>
</protein>
<dbReference type="Proteomes" id="UP001165489">
    <property type="component" value="Unassembled WGS sequence"/>
</dbReference>
<evidence type="ECO:0000259" key="1">
    <source>
        <dbReference type="Pfam" id="PF13454"/>
    </source>
</evidence>
<reference evidence="2" key="1">
    <citation type="submission" date="2022-03" db="EMBL/GenBank/DDBJ databases">
        <title>De novo assembled genomes of Belliella spp. (Cyclobacteriaceae) strains.</title>
        <authorList>
            <person name="Szabo A."/>
            <person name="Korponai K."/>
            <person name="Felfoldi T."/>
        </authorList>
    </citation>
    <scope>NUCLEOTIDE SEQUENCE</scope>
    <source>
        <strain evidence="2">DSM 111904</strain>
    </source>
</reference>
<dbReference type="InterPro" id="IPR052189">
    <property type="entry name" value="L-asp_N-monooxygenase_NS-form"/>
</dbReference>
<sequence length="629" mass="71453">MKKHMTMWGIDSIRNLSCQSKSLLEDFHSGTYAQEANLRIAIVGGGPRGAYAIERLASVWNSKGKGKTLEIVCFNKTPDFGTGPNFSTSQPAYLLMNNPIGQVNFWTEEKEQLIHDRPNLVEFIKRYKVDKEKHVQPDQFCSRALTGLYIKHCFVKVIEALPANIRVHLIIDEVVSLLDEEGKVKLQTQSGMLGSFDEVICCSGHSYTLDTKERHIYDGKMQNSTKGLVNQIYPIENISNQKVKGEKVVVKGLGLTSIDVILGLTEGRGGKFYRENGKLKYLPSRNEPHSIYAYSRSGIPMMARQPPLADKVFTLRFFSQESVDYLCRSFNKLDFRKQVLPFIVHEFRYQYVMHLLHFYTNQHIPQDKTLCDLEHCAGLLFPGFKPFDLNEFLSPKFSSIRAPHQAVKYLRLSANPDKAKPLQASRIAMSALWAKIYPLCQQLYAFGKLTGTSQRYFDRHFYKKIQRTAFGPPKENVEKLLALADTSILSFGKGELAKTNKVAVHNASGKPEHNKIAKTCIDARIAKSAGFATQPEYIQRLLNLQNVNFFDNDGYTPGCLALDQIGRVVSQERICMYGVPTEGWTLDNESLSRTNNNLLSNWIQTSLIKYTKNEIFAFNTHFTPLDRRA</sequence>
<dbReference type="InterPro" id="IPR036188">
    <property type="entry name" value="FAD/NAD-bd_sf"/>
</dbReference>
<organism evidence="2 3">
    <name type="scientific">Belliella filtrata</name>
    <dbReference type="NCBI Taxonomy" id="2923435"/>
    <lineage>
        <taxon>Bacteria</taxon>
        <taxon>Pseudomonadati</taxon>
        <taxon>Bacteroidota</taxon>
        <taxon>Cytophagia</taxon>
        <taxon>Cytophagales</taxon>
        <taxon>Cyclobacteriaceae</taxon>
        <taxon>Belliella</taxon>
    </lineage>
</organism>
<feature type="domain" description="FAD-dependent urate hydroxylase HpyO/Asp monooxygenase CreE-like FAD/NAD(P)-binding" evidence="1">
    <location>
        <begin position="41"/>
        <end position="205"/>
    </location>
</feature>
<dbReference type="PANTHER" id="PTHR40254:SF1">
    <property type="entry name" value="BLR0577 PROTEIN"/>
    <property type="match status" value="1"/>
</dbReference>
<comment type="caution">
    <text evidence="2">The sequence shown here is derived from an EMBL/GenBank/DDBJ whole genome shotgun (WGS) entry which is preliminary data.</text>
</comment>
<proteinExistence type="predicted"/>
<evidence type="ECO:0000313" key="2">
    <source>
        <dbReference type="EMBL" id="MCH7408703.1"/>
    </source>
</evidence>
<dbReference type="Pfam" id="PF13454">
    <property type="entry name" value="NAD_binding_9"/>
    <property type="match status" value="1"/>
</dbReference>
<name>A0ABS9UXB2_9BACT</name>
<dbReference type="InterPro" id="IPR038732">
    <property type="entry name" value="HpyO/CreE_NAD-binding"/>
</dbReference>
<evidence type="ECO:0000313" key="3">
    <source>
        <dbReference type="Proteomes" id="UP001165489"/>
    </source>
</evidence>
<dbReference type="SUPFAM" id="SSF51905">
    <property type="entry name" value="FAD/NAD(P)-binding domain"/>
    <property type="match status" value="1"/>
</dbReference>
<gene>
    <name evidence="2" type="ORF">MM239_04795</name>
</gene>
<dbReference type="EMBL" id="JAKZGP010000007">
    <property type="protein sequence ID" value="MCH7408703.1"/>
    <property type="molecule type" value="Genomic_DNA"/>
</dbReference>
<dbReference type="Gene3D" id="3.50.50.60">
    <property type="entry name" value="FAD/NAD(P)-binding domain"/>
    <property type="match status" value="1"/>
</dbReference>
<keyword evidence="3" id="KW-1185">Reference proteome</keyword>
<accession>A0ABS9UXB2</accession>
<dbReference type="RefSeq" id="WP_241347067.1">
    <property type="nucleotide sequence ID" value="NZ_JAKZGP010000007.1"/>
</dbReference>
<dbReference type="PANTHER" id="PTHR40254">
    <property type="entry name" value="BLR0577 PROTEIN"/>
    <property type="match status" value="1"/>
</dbReference>